<protein>
    <submittedName>
        <fullName evidence="2">RHTO0S16e01948g1_1</fullName>
    </submittedName>
</protein>
<dbReference type="EMBL" id="LK052951">
    <property type="protein sequence ID" value="CDR48132.1"/>
    <property type="molecule type" value="Genomic_DNA"/>
</dbReference>
<evidence type="ECO:0000313" key="2">
    <source>
        <dbReference type="EMBL" id="CDR48132.1"/>
    </source>
</evidence>
<evidence type="ECO:0000256" key="1">
    <source>
        <dbReference type="SAM" id="MobiDB-lite"/>
    </source>
</evidence>
<dbReference type="AlphaFoldDB" id="A0A061BJP6"/>
<dbReference type="SUPFAM" id="SSF52047">
    <property type="entry name" value="RNI-like"/>
    <property type="match status" value="1"/>
</dbReference>
<accession>A0A061BJP6</accession>
<feature type="region of interest" description="Disordered" evidence="1">
    <location>
        <begin position="627"/>
        <end position="710"/>
    </location>
</feature>
<dbReference type="OrthoDB" id="2533752at2759"/>
<dbReference type="Gene3D" id="3.80.10.10">
    <property type="entry name" value="Ribonuclease Inhibitor"/>
    <property type="match status" value="1"/>
</dbReference>
<dbReference type="InterPro" id="IPR032675">
    <property type="entry name" value="LRR_dom_sf"/>
</dbReference>
<name>A0A061BJP6_RHOTO</name>
<feature type="compositionally biased region" description="Low complexity" evidence="1">
    <location>
        <begin position="652"/>
        <end position="661"/>
    </location>
</feature>
<proteinExistence type="predicted"/>
<reference evidence="2" key="1">
    <citation type="journal article" date="2014" name="Genome Announc.">
        <title>Draft genome sequence of Rhodosporidium toruloides CECT1137, an oleaginous yeast of biotechnological interest.</title>
        <authorList>
            <person name="Morin N."/>
            <person name="Calcas X."/>
            <person name="Devillers H."/>
            <person name="Durrens P."/>
            <person name="Sherman D.J."/>
            <person name="Nicaud J.-M."/>
            <person name="Neuveglise C."/>
        </authorList>
    </citation>
    <scope>NUCLEOTIDE SEQUENCE</scope>
    <source>
        <strain evidence="2">CECT1137</strain>
    </source>
</reference>
<organism evidence="2">
    <name type="scientific">Rhodotorula toruloides</name>
    <name type="common">Yeast</name>
    <name type="synonym">Rhodosporidium toruloides</name>
    <dbReference type="NCBI Taxonomy" id="5286"/>
    <lineage>
        <taxon>Eukaryota</taxon>
        <taxon>Fungi</taxon>
        <taxon>Dikarya</taxon>
        <taxon>Basidiomycota</taxon>
        <taxon>Pucciniomycotina</taxon>
        <taxon>Microbotryomycetes</taxon>
        <taxon>Sporidiobolales</taxon>
        <taxon>Sporidiobolaceae</taxon>
        <taxon>Rhodotorula</taxon>
    </lineage>
</organism>
<sequence length="710" mass="78964">MTTYENAYRPRFPTKEEEAKEQEQLKLKRKRLFKRVKREVEEDERQEVKYNYSGIAGIAYQDFSLGRSAPVKSRAALDAQTYGARRRRQASTSSVLLDSLPRLAECCVSVIVDSYGETGLFDTLDAAKHREVVPRLLELLEHSLEADNAPLPYQVWLDIASRLGPDTPKRRRTYRGLVVSDADELDVLKDLNIEAIQRFLQDSTLHSASSAPAPPAFFLAYLDLSGDTTFTDGDIYKLRDPVSHFLSVLRLDGTSVTDGGLEWIDRAAKDAPQYHRLEVLSVRSLAKVTDVGIVRLGWLPNLRLLDARGTGCSPDLRSHLNDALLSLPPSHTAYSPTLSYWRFPRETRKDLAAHSRHSPHLELQLFDPKNFSPSRLVSLLHYLSDIDSSNSSSRAEKAREDLVKPLGVHMTALTRLAQPATPSAQPSESRTAEEIYQAQLALRSAATHAAHHAAFGSVTSTVAISRASVEEDGRAEKDKGAAFRMRDDAVAGRTFAGLGGAKGGRASLYEVGTRKVHSGKSRWTPQERDAFSDSETEDVVERLYKDAEDKAIQEWDVENDKAASFYKGKRPERRGPRMFAIPPKKDGMLLRMIEYVPPWEEPLRRAPAPVVVQQQPLAMRIPSNGAALVKKRRRADDSVSFAPSTPARPLVSFPSSSSPPASATPPPQQASSHARRPPSLYTPRNDPKNIVRTTPALPKRSGLSAFRTKR</sequence>
<gene>
    <name evidence="2" type="ORF">RHTO0S_16e01948g</name>
</gene>
<feature type="region of interest" description="Disordered" evidence="1">
    <location>
        <begin position="1"/>
        <end position="20"/>
    </location>
</feature>